<evidence type="ECO:0000256" key="1">
    <source>
        <dbReference type="SAM" id="Phobius"/>
    </source>
</evidence>
<keyword evidence="1" id="KW-0472">Membrane</keyword>
<organism evidence="2 3">
    <name type="scientific">Engystomops pustulosus</name>
    <name type="common">Tungara frog</name>
    <name type="synonym">Physalaemus pustulosus</name>
    <dbReference type="NCBI Taxonomy" id="76066"/>
    <lineage>
        <taxon>Eukaryota</taxon>
        <taxon>Metazoa</taxon>
        <taxon>Chordata</taxon>
        <taxon>Craniata</taxon>
        <taxon>Vertebrata</taxon>
        <taxon>Euteleostomi</taxon>
        <taxon>Amphibia</taxon>
        <taxon>Batrachia</taxon>
        <taxon>Anura</taxon>
        <taxon>Neobatrachia</taxon>
        <taxon>Hyloidea</taxon>
        <taxon>Leptodactylidae</taxon>
        <taxon>Leiuperinae</taxon>
        <taxon>Engystomops</taxon>
    </lineage>
</organism>
<proteinExistence type="predicted"/>
<keyword evidence="3" id="KW-1185">Reference proteome</keyword>
<gene>
    <name evidence="2" type="ORF">GDO81_009259</name>
</gene>
<keyword evidence="1" id="KW-1133">Transmembrane helix</keyword>
<evidence type="ECO:0000313" key="2">
    <source>
        <dbReference type="EMBL" id="KAG8574638.1"/>
    </source>
</evidence>
<feature type="transmembrane region" description="Helical" evidence="1">
    <location>
        <begin position="45"/>
        <end position="67"/>
    </location>
</feature>
<sequence length="95" mass="11053">MARPRQDGRTTGVQVLFSLLVLIYPLVYNILIDFLIIAFRSIPTTIAGLSVLPQAFFWQTLATKFIFSCGYRQKPRYFLYSCFPGLDDIKQIWLR</sequence>
<keyword evidence="1" id="KW-0812">Transmembrane</keyword>
<dbReference type="AlphaFoldDB" id="A0AAV7BQ19"/>
<protein>
    <submittedName>
        <fullName evidence="2">Uncharacterized protein</fullName>
    </submittedName>
</protein>
<dbReference type="Proteomes" id="UP000824782">
    <property type="component" value="Unassembled WGS sequence"/>
</dbReference>
<reference evidence="2" key="1">
    <citation type="thesis" date="2020" institute="ProQuest LLC" country="789 East Eisenhower Parkway, Ann Arbor, MI, USA">
        <title>Comparative Genomics and Chromosome Evolution.</title>
        <authorList>
            <person name="Mudd A.B."/>
        </authorList>
    </citation>
    <scope>NUCLEOTIDE SEQUENCE</scope>
    <source>
        <strain evidence="2">237g6f4</strain>
        <tissue evidence="2">Blood</tissue>
    </source>
</reference>
<dbReference type="EMBL" id="WNYA01000004">
    <property type="protein sequence ID" value="KAG8574638.1"/>
    <property type="molecule type" value="Genomic_DNA"/>
</dbReference>
<accession>A0AAV7BQ19</accession>
<comment type="caution">
    <text evidence="2">The sequence shown here is derived from an EMBL/GenBank/DDBJ whole genome shotgun (WGS) entry which is preliminary data.</text>
</comment>
<feature type="transmembrane region" description="Helical" evidence="1">
    <location>
        <begin position="12"/>
        <end position="39"/>
    </location>
</feature>
<name>A0AAV7BQ19_ENGPU</name>
<evidence type="ECO:0000313" key="3">
    <source>
        <dbReference type="Proteomes" id="UP000824782"/>
    </source>
</evidence>